<keyword evidence="6 7" id="KW-0472">Membrane</keyword>
<evidence type="ECO:0000256" key="7">
    <source>
        <dbReference type="SAM" id="Phobius"/>
    </source>
</evidence>
<proteinExistence type="inferred from homology"/>
<evidence type="ECO:0000259" key="8">
    <source>
        <dbReference type="Pfam" id="PF09335"/>
    </source>
</evidence>
<feature type="transmembrane region" description="Helical" evidence="7">
    <location>
        <begin position="51"/>
        <end position="73"/>
    </location>
</feature>
<keyword evidence="4 7" id="KW-0812">Transmembrane</keyword>
<feature type="transmembrane region" description="Helical" evidence="7">
    <location>
        <begin position="177"/>
        <end position="196"/>
    </location>
</feature>
<dbReference type="RefSeq" id="WP_203630846.1">
    <property type="nucleotide sequence ID" value="NZ_BNJR01000017.1"/>
</dbReference>
<sequence>MSEGTITELINQYGYLGIALLIAIENIFPPIPSEVVLVFTGYLTISSKLTILGSILAATGGAYVGAVALYGIGRLLSVSQLERLAAGRVGKLLRLKPADIEKAGAYFNQHGAIAILVGRCVPVVRSLISIPAGMTGYPFSKFSGLTIIGTLIWNTILILIGHFAGQAWQQLLSELDQWLMVILVIVAVIAACYLYYRFVANHRDDSK</sequence>
<evidence type="ECO:0000256" key="6">
    <source>
        <dbReference type="ARBA" id="ARBA00023136"/>
    </source>
</evidence>
<dbReference type="Proteomes" id="UP000604765">
    <property type="component" value="Unassembled WGS sequence"/>
</dbReference>
<keyword evidence="10" id="KW-1185">Reference proteome</keyword>
<dbReference type="InterPro" id="IPR032816">
    <property type="entry name" value="VTT_dom"/>
</dbReference>
<organism evidence="9 10">
    <name type="scientific">Lentilactobacillus fungorum</name>
    <dbReference type="NCBI Taxonomy" id="2201250"/>
    <lineage>
        <taxon>Bacteria</taxon>
        <taxon>Bacillati</taxon>
        <taxon>Bacillota</taxon>
        <taxon>Bacilli</taxon>
        <taxon>Lactobacillales</taxon>
        <taxon>Lactobacillaceae</taxon>
        <taxon>Lentilactobacillus</taxon>
    </lineage>
</organism>
<keyword evidence="3" id="KW-1003">Cell membrane</keyword>
<evidence type="ECO:0000313" key="9">
    <source>
        <dbReference type="EMBL" id="GHP14872.1"/>
    </source>
</evidence>
<comment type="subcellular location">
    <subcellularLocation>
        <location evidence="1">Cell membrane</location>
        <topology evidence="1">Multi-pass membrane protein</topology>
    </subcellularLocation>
</comment>
<evidence type="ECO:0000256" key="1">
    <source>
        <dbReference type="ARBA" id="ARBA00004651"/>
    </source>
</evidence>
<comment type="caution">
    <text evidence="9">The sequence shown here is derived from an EMBL/GenBank/DDBJ whole genome shotgun (WGS) entry which is preliminary data.</text>
</comment>
<dbReference type="PANTHER" id="PTHR42709">
    <property type="entry name" value="ALKALINE PHOSPHATASE LIKE PROTEIN"/>
    <property type="match status" value="1"/>
</dbReference>
<evidence type="ECO:0000256" key="2">
    <source>
        <dbReference type="ARBA" id="ARBA00010792"/>
    </source>
</evidence>
<feature type="domain" description="VTT" evidence="8">
    <location>
        <begin position="31"/>
        <end position="162"/>
    </location>
</feature>
<evidence type="ECO:0000256" key="5">
    <source>
        <dbReference type="ARBA" id="ARBA00022989"/>
    </source>
</evidence>
<comment type="similarity">
    <text evidence="2">Belongs to the DedA family.</text>
</comment>
<feature type="transmembrane region" description="Helical" evidence="7">
    <location>
        <begin position="142"/>
        <end position="165"/>
    </location>
</feature>
<evidence type="ECO:0000256" key="4">
    <source>
        <dbReference type="ARBA" id="ARBA00022692"/>
    </source>
</evidence>
<protein>
    <submittedName>
        <fullName evidence="9">Alkaline phosphatase</fullName>
    </submittedName>
</protein>
<name>A0ABQ3W110_9LACO</name>
<dbReference type="InterPro" id="IPR051311">
    <property type="entry name" value="DedA_domain"/>
</dbReference>
<evidence type="ECO:0000313" key="10">
    <source>
        <dbReference type="Proteomes" id="UP000604765"/>
    </source>
</evidence>
<dbReference type="Pfam" id="PF09335">
    <property type="entry name" value="VTT_dom"/>
    <property type="match status" value="1"/>
</dbReference>
<reference evidence="9 10" key="1">
    <citation type="journal article" date="2021" name="Int. J. Syst. Evol. Microbiol.">
        <title>Lentilactobacillus fungorum sp. nov., isolated from spent mushroom substrates.</title>
        <authorList>
            <person name="Tohno M."/>
            <person name="Tanizawa Y."/>
            <person name="Kojima Y."/>
            <person name="Sakamoto M."/>
            <person name="Ohkuma M."/>
            <person name="Kobayashi H."/>
        </authorList>
    </citation>
    <scope>NUCLEOTIDE SEQUENCE [LARGE SCALE GENOMIC DNA]</scope>
    <source>
        <strain evidence="9 10">YK48G</strain>
    </source>
</reference>
<feature type="transmembrane region" description="Helical" evidence="7">
    <location>
        <begin position="12"/>
        <end position="31"/>
    </location>
</feature>
<evidence type="ECO:0000256" key="3">
    <source>
        <dbReference type="ARBA" id="ARBA00022475"/>
    </source>
</evidence>
<accession>A0ABQ3W110</accession>
<gene>
    <name evidence="9" type="ORF">YK48G_22970</name>
</gene>
<keyword evidence="5 7" id="KW-1133">Transmembrane helix</keyword>
<dbReference type="PANTHER" id="PTHR42709:SF6">
    <property type="entry name" value="UNDECAPRENYL PHOSPHATE TRANSPORTER A"/>
    <property type="match status" value="1"/>
</dbReference>
<dbReference type="EMBL" id="BNJR01000017">
    <property type="protein sequence ID" value="GHP14872.1"/>
    <property type="molecule type" value="Genomic_DNA"/>
</dbReference>